<evidence type="ECO:0000313" key="4">
    <source>
        <dbReference type="EMBL" id="TDC51369.1"/>
    </source>
</evidence>
<keyword evidence="5" id="KW-1185">Reference proteome</keyword>
<keyword evidence="2" id="KW-1133">Transmembrane helix</keyword>
<reference evidence="4 5" key="1">
    <citation type="submission" date="2019-02" db="EMBL/GenBank/DDBJ databases">
        <title>Draft genome sequences of novel Actinobacteria.</title>
        <authorList>
            <person name="Sahin N."/>
            <person name="Ay H."/>
            <person name="Saygin H."/>
        </authorList>
    </citation>
    <scope>NUCLEOTIDE SEQUENCE [LARGE SCALE GENOMIC DNA]</scope>
    <source>
        <strain evidence="4 5">KC603</strain>
    </source>
</reference>
<feature type="transmembrane region" description="Helical" evidence="2">
    <location>
        <begin position="189"/>
        <end position="209"/>
    </location>
</feature>
<dbReference type="EMBL" id="SMKL01000023">
    <property type="protein sequence ID" value="TDC51369.1"/>
    <property type="molecule type" value="Genomic_DNA"/>
</dbReference>
<feature type="compositionally biased region" description="Basic residues" evidence="1">
    <location>
        <begin position="105"/>
        <end position="120"/>
    </location>
</feature>
<feature type="domain" description="Endonuclease/exonuclease/phosphatase" evidence="3">
    <location>
        <begin position="262"/>
        <end position="467"/>
    </location>
</feature>
<dbReference type="InterPro" id="IPR005135">
    <property type="entry name" value="Endo/exonuclease/phosphatase"/>
</dbReference>
<feature type="transmembrane region" description="Helical" evidence="2">
    <location>
        <begin position="150"/>
        <end position="169"/>
    </location>
</feature>
<evidence type="ECO:0000313" key="5">
    <source>
        <dbReference type="Proteomes" id="UP000295621"/>
    </source>
</evidence>
<organism evidence="4 5">
    <name type="scientific">Jiangella ureilytica</name>
    <dbReference type="NCBI Taxonomy" id="2530374"/>
    <lineage>
        <taxon>Bacteria</taxon>
        <taxon>Bacillati</taxon>
        <taxon>Actinomycetota</taxon>
        <taxon>Actinomycetes</taxon>
        <taxon>Jiangellales</taxon>
        <taxon>Jiangellaceae</taxon>
        <taxon>Jiangella</taxon>
    </lineage>
</organism>
<dbReference type="Gene3D" id="3.60.10.10">
    <property type="entry name" value="Endonuclease/exonuclease/phosphatase"/>
    <property type="match status" value="1"/>
</dbReference>
<keyword evidence="2" id="KW-0472">Membrane</keyword>
<feature type="transmembrane region" description="Helical" evidence="2">
    <location>
        <begin position="216"/>
        <end position="235"/>
    </location>
</feature>
<evidence type="ECO:0000256" key="1">
    <source>
        <dbReference type="SAM" id="MobiDB-lite"/>
    </source>
</evidence>
<proteinExistence type="predicted"/>
<dbReference type="InterPro" id="IPR036691">
    <property type="entry name" value="Endo/exonu/phosph_ase_sf"/>
</dbReference>
<dbReference type="Proteomes" id="UP000295621">
    <property type="component" value="Unassembled WGS sequence"/>
</dbReference>
<dbReference type="Pfam" id="PF03372">
    <property type="entry name" value="Exo_endo_phos"/>
    <property type="match status" value="1"/>
</dbReference>
<accession>A0A4R4RQD1</accession>
<dbReference type="GO" id="GO:0004527">
    <property type="term" value="F:exonuclease activity"/>
    <property type="evidence" value="ECO:0007669"/>
    <property type="project" value="UniProtKB-KW"/>
</dbReference>
<dbReference type="GO" id="GO:0004519">
    <property type="term" value="F:endonuclease activity"/>
    <property type="evidence" value="ECO:0007669"/>
    <property type="project" value="UniProtKB-KW"/>
</dbReference>
<comment type="caution">
    <text evidence="4">The sequence shown here is derived from an EMBL/GenBank/DDBJ whole genome shotgun (WGS) entry which is preliminary data.</text>
</comment>
<gene>
    <name evidence="4" type="ORF">E1212_12300</name>
</gene>
<sequence length="478" mass="49954">MRRAARRRRLARPRHRRLRGHRLVDERAALRGLPLRPDGGLLAGAGLRREGRGGRRPVPRRAAVQHRLLLPRPSRAAGPADAVRRHGRRDGGGRAVHAGREVRRPGHGRLHGQRQPRHRRGDVGRGARAHVRRDGRARSGLRLVVTPRGWAWLAGSTVPAALLAVVVVWPQGLGLAGVYGPAQLVALRGLTVVAGGCAVVGVAVLALLIRRARWPLAAVAGVVAVATVFSAGVLWSRGVWTDRVEPAASSASGEGEVRVLAFNTLYDGAGPSVVADLVTAYGADVVVLPETSAATTSRAAELAGGAFQVFHHQVDAGITSATGLLVASSLGTYGEPQPDPSGGLGSFTVRPVAGGDGPPITAVHAWPPTGDAMARWRDDTVWAVRRCKGGEGAIVAGDFNATLDHPALRSPEPCADAAAERDAAAVGTWPAGWPWWAGAPIDHVLADARAWEVVSFSVLGAAGGSDHRPVLAVLRPAG</sequence>
<dbReference type="OrthoDB" id="2340043at2"/>
<keyword evidence="4" id="KW-0540">Nuclease</keyword>
<feature type="region of interest" description="Disordered" evidence="1">
    <location>
        <begin position="35"/>
        <end position="131"/>
    </location>
</feature>
<dbReference type="AlphaFoldDB" id="A0A4R4RQD1"/>
<evidence type="ECO:0000259" key="3">
    <source>
        <dbReference type="Pfam" id="PF03372"/>
    </source>
</evidence>
<dbReference type="SUPFAM" id="SSF56219">
    <property type="entry name" value="DNase I-like"/>
    <property type="match status" value="1"/>
</dbReference>
<keyword evidence="4" id="KW-0378">Hydrolase</keyword>
<keyword evidence="2" id="KW-0812">Transmembrane</keyword>
<evidence type="ECO:0000256" key="2">
    <source>
        <dbReference type="SAM" id="Phobius"/>
    </source>
</evidence>
<keyword evidence="4" id="KW-0269">Exonuclease</keyword>
<feature type="compositionally biased region" description="Low complexity" evidence="1">
    <location>
        <begin position="35"/>
        <end position="46"/>
    </location>
</feature>
<protein>
    <submittedName>
        <fullName evidence="4">Endonuclease/exonuclease/phosphatase family protein</fullName>
    </submittedName>
</protein>
<name>A0A4R4RQD1_9ACTN</name>
<keyword evidence="4" id="KW-0255">Endonuclease</keyword>